<feature type="compositionally biased region" description="Basic and acidic residues" evidence="1">
    <location>
        <begin position="341"/>
        <end position="354"/>
    </location>
</feature>
<evidence type="ECO:0000313" key="4">
    <source>
        <dbReference type="Proteomes" id="UP000053257"/>
    </source>
</evidence>
<dbReference type="Proteomes" id="UP000053257">
    <property type="component" value="Unassembled WGS sequence"/>
</dbReference>
<keyword evidence="4" id="KW-1185">Reference proteome</keyword>
<dbReference type="OrthoDB" id="2563021at2759"/>
<feature type="region of interest" description="Disordered" evidence="1">
    <location>
        <begin position="445"/>
        <end position="488"/>
    </location>
</feature>
<reference evidence="3 4" key="1">
    <citation type="journal article" date="2014" name="PLoS Genet.">
        <title>Analysis of the Phlebiopsis gigantea genome, transcriptome and secretome provides insight into its pioneer colonization strategies of wood.</title>
        <authorList>
            <person name="Hori C."/>
            <person name="Ishida T."/>
            <person name="Igarashi K."/>
            <person name="Samejima M."/>
            <person name="Suzuki H."/>
            <person name="Master E."/>
            <person name="Ferreira P."/>
            <person name="Ruiz-Duenas F.J."/>
            <person name="Held B."/>
            <person name="Canessa P."/>
            <person name="Larrondo L.F."/>
            <person name="Schmoll M."/>
            <person name="Druzhinina I.S."/>
            <person name="Kubicek C.P."/>
            <person name="Gaskell J.A."/>
            <person name="Kersten P."/>
            <person name="St John F."/>
            <person name="Glasner J."/>
            <person name="Sabat G."/>
            <person name="Splinter BonDurant S."/>
            <person name="Syed K."/>
            <person name="Yadav J."/>
            <person name="Mgbeahuruike A.C."/>
            <person name="Kovalchuk A."/>
            <person name="Asiegbu F.O."/>
            <person name="Lackner G."/>
            <person name="Hoffmeister D."/>
            <person name="Rencoret J."/>
            <person name="Gutierrez A."/>
            <person name="Sun H."/>
            <person name="Lindquist E."/>
            <person name="Barry K."/>
            <person name="Riley R."/>
            <person name="Grigoriev I.V."/>
            <person name="Henrissat B."/>
            <person name="Kues U."/>
            <person name="Berka R.M."/>
            <person name="Martinez A.T."/>
            <person name="Covert S.F."/>
            <person name="Blanchette R.A."/>
            <person name="Cullen D."/>
        </authorList>
    </citation>
    <scope>NUCLEOTIDE SEQUENCE [LARGE SCALE GENOMIC DNA]</scope>
    <source>
        <strain evidence="3 4">11061_1 CR5-6</strain>
    </source>
</reference>
<accession>A0A0C3S9R5</accession>
<sequence>MPMVLGADTPYLNQGFMFDWTPANQSPPVPTTAQCETLHIEFGRGTATGPNPVAPYFLQVYTSAFIVPFVIPAGDSNSALTVDWPVPFIPGTQYQICMFDSNGVTGGCQAIYAVYPAANTTLDNPPVCTNLTYPHPNQVLGVTALVDNGALGQYAWIDQCTDISLTPTNGTPPYTMTVAPALHPPYNITSNSMDAINWTVSLSWGMPFFVSLVDSSGMSWAYGPLHSGQGSDTSCLSDSVTPISTPTEIKPWVAAVSGVGGLLVGLIVGILGAFFMFKRRRSQHGRIRPDTFHRKSSSISITTPVLRTSSNDPYTDIPSPPVVSSHLRDPSYRIEPFVMPSDHELGVRSTEHGTDSTSGTMVDSTHNRTLADDRSRSPPRTALSPTAASTQGHVGAPLVPPQRPLSAEQRSASQIFVVHHDGGRPPPVTVYAANGDEIVELPPRYAESNRNPNNGPSARSGLLPPLQIQERRDTPPVPPKTRRSRVVN</sequence>
<name>A0A0C3S9R5_PHLG1</name>
<protein>
    <submittedName>
        <fullName evidence="3">Uncharacterized protein</fullName>
    </submittedName>
</protein>
<feature type="compositionally biased region" description="Polar residues" evidence="1">
    <location>
        <begin position="448"/>
        <end position="457"/>
    </location>
</feature>
<evidence type="ECO:0000256" key="2">
    <source>
        <dbReference type="SAM" id="Phobius"/>
    </source>
</evidence>
<keyword evidence="2" id="KW-1133">Transmembrane helix</keyword>
<dbReference type="EMBL" id="KN840478">
    <property type="protein sequence ID" value="KIP08547.1"/>
    <property type="molecule type" value="Genomic_DNA"/>
</dbReference>
<feature type="compositionally biased region" description="Polar residues" evidence="1">
    <location>
        <begin position="383"/>
        <end position="392"/>
    </location>
</feature>
<keyword evidence="2" id="KW-0812">Transmembrane</keyword>
<gene>
    <name evidence="3" type="ORF">PHLGIDRAFT_126951</name>
</gene>
<proteinExistence type="predicted"/>
<feature type="region of interest" description="Disordered" evidence="1">
    <location>
        <begin position="305"/>
        <end position="410"/>
    </location>
</feature>
<dbReference type="HOGENOM" id="CLU_041803_0_0_1"/>
<evidence type="ECO:0000313" key="3">
    <source>
        <dbReference type="EMBL" id="KIP08547.1"/>
    </source>
</evidence>
<evidence type="ECO:0000256" key="1">
    <source>
        <dbReference type="SAM" id="MobiDB-lite"/>
    </source>
</evidence>
<feature type="compositionally biased region" description="Basic and acidic residues" evidence="1">
    <location>
        <begin position="365"/>
        <end position="376"/>
    </location>
</feature>
<dbReference type="CDD" id="cd12087">
    <property type="entry name" value="TM_EGFR-like"/>
    <property type="match status" value="1"/>
</dbReference>
<dbReference type="AlphaFoldDB" id="A0A0C3S9R5"/>
<feature type="transmembrane region" description="Helical" evidence="2">
    <location>
        <begin position="252"/>
        <end position="277"/>
    </location>
</feature>
<organism evidence="3 4">
    <name type="scientific">Phlebiopsis gigantea (strain 11061_1 CR5-6)</name>
    <name type="common">White-rot fungus</name>
    <name type="synonym">Peniophora gigantea</name>
    <dbReference type="NCBI Taxonomy" id="745531"/>
    <lineage>
        <taxon>Eukaryota</taxon>
        <taxon>Fungi</taxon>
        <taxon>Dikarya</taxon>
        <taxon>Basidiomycota</taxon>
        <taxon>Agaricomycotina</taxon>
        <taxon>Agaricomycetes</taxon>
        <taxon>Polyporales</taxon>
        <taxon>Phanerochaetaceae</taxon>
        <taxon>Phlebiopsis</taxon>
    </lineage>
</organism>
<feature type="compositionally biased region" description="Polar residues" evidence="1">
    <location>
        <begin position="355"/>
        <end position="364"/>
    </location>
</feature>
<dbReference type="STRING" id="745531.A0A0C3S9R5"/>
<keyword evidence="2" id="KW-0472">Membrane</keyword>